<dbReference type="eggNOG" id="COG0492">
    <property type="taxonomic scope" value="Bacteria"/>
</dbReference>
<dbReference type="InterPro" id="IPR050097">
    <property type="entry name" value="Ferredoxin-NADP_redctase_2"/>
</dbReference>
<evidence type="ECO:0000313" key="5">
    <source>
        <dbReference type="EMBL" id="AAO44307.1"/>
    </source>
</evidence>
<dbReference type="Gene3D" id="3.50.50.60">
    <property type="entry name" value="FAD/NAD(P)-binding domain"/>
    <property type="match status" value="3"/>
</dbReference>
<sequence>MCVGVIDVAIIGGGPAGLTAGISLARMGWKVCVFDSNRPRNAATIAVHGVIAREGISPHALRSDGGKALISFGGKILPSEVVSVVWTGDQSSVGLSPISLSIDGSVAEPESCCAASAISDMKSNSSSEGAGTEGAGTRKENQWYEVDALLHPARNREKFLAKTVLISSGVREVFPQIKNLRAVYGTNIHSCLSCDMWEKRFDSVGLIGYGPDAVDILQRAIYLSFRVSSIVVFYNQFNQAQKGILENLGVKIVETQLTEVLLEEGAFTGFMDAAGKSHTVSSAFLRPIWKPNVDFIKNPSLNSQGFIITGNDGRLNRGNMWAAGDVTGIGQVSIAAGQGASVALDIGRYLFTLHGNKTHGNDALGHISSRSLI</sequence>
<accession>Q83N12</accession>
<evidence type="ECO:0000313" key="6">
    <source>
        <dbReference type="Proteomes" id="UP000002200"/>
    </source>
</evidence>
<dbReference type="PANTHER" id="PTHR48105">
    <property type="entry name" value="THIOREDOXIN REDUCTASE 1-RELATED-RELATED"/>
    <property type="match status" value="1"/>
</dbReference>
<organism evidence="5 6">
    <name type="scientific">Tropheryma whipplei (strain Twist)</name>
    <name type="common">Whipple's bacillus</name>
    <dbReference type="NCBI Taxonomy" id="203267"/>
    <lineage>
        <taxon>Bacteria</taxon>
        <taxon>Bacillati</taxon>
        <taxon>Actinomycetota</taxon>
        <taxon>Actinomycetes</taxon>
        <taxon>Micrococcales</taxon>
        <taxon>Tropherymataceae</taxon>
        <taxon>Tropheryma</taxon>
    </lineage>
</organism>
<keyword evidence="2" id="KW-0560">Oxidoreductase</keyword>
<dbReference type="GO" id="GO:0004791">
    <property type="term" value="F:thioredoxin-disulfide reductase (NADPH) activity"/>
    <property type="evidence" value="ECO:0007669"/>
    <property type="project" value="UniProtKB-EC"/>
</dbReference>
<dbReference type="Pfam" id="PF07992">
    <property type="entry name" value="Pyr_redox_2"/>
    <property type="match status" value="1"/>
</dbReference>
<dbReference type="HOGENOM" id="CLU_031864_5_0_11"/>
<dbReference type="AlphaFoldDB" id="Q83N12"/>
<keyword evidence="1" id="KW-0285">Flavoprotein</keyword>
<dbReference type="KEGG" id="twh:TWT_210"/>
<evidence type="ECO:0000256" key="2">
    <source>
        <dbReference type="ARBA" id="ARBA00023002"/>
    </source>
</evidence>
<dbReference type="InterPro" id="IPR036188">
    <property type="entry name" value="FAD/NAD-bd_sf"/>
</dbReference>
<dbReference type="PRINTS" id="PR00368">
    <property type="entry name" value="FADPNR"/>
</dbReference>
<evidence type="ECO:0000259" key="4">
    <source>
        <dbReference type="Pfam" id="PF07992"/>
    </source>
</evidence>
<dbReference type="EMBL" id="AE014184">
    <property type="protein sequence ID" value="AAO44307.1"/>
    <property type="molecule type" value="Genomic_DNA"/>
</dbReference>
<comment type="catalytic activity">
    <reaction evidence="3">
        <text>[thioredoxin]-dithiol + NADP(+) = [thioredoxin]-disulfide + NADPH + H(+)</text>
        <dbReference type="Rhea" id="RHEA:20345"/>
        <dbReference type="Rhea" id="RHEA-COMP:10698"/>
        <dbReference type="Rhea" id="RHEA-COMP:10700"/>
        <dbReference type="ChEBI" id="CHEBI:15378"/>
        <dbReference type="ChEBI" id="CHEBI:29950"/>
        <dbReference type="ChEBI" id="CHEBI:50058"/>
        <dbReference type="ChEBI" id="CHEBI:57783"/>
        <dbReference type="ChEBI" id="CHEBI:58349"/>
        <dbReference type="EC" id="1.8.1.9"/>
    </reaction>
</comment>
<keyword evidence="6" id="KW-1185">Reference proteome</keyword>
<dbReference type="STRING" id="203267.TWT_210"/>
<proteinExistence type="predicted"/>
<reference evidence="5 6" key="1">
    <citation type="journal article" date="2003" name="Genome Res.">
        <title>Tropheryma whipplei twist: a human pathogenic Actinobacteria with a reduced genome.</title>
        <authorList>
            <person name="Raoult D."/>
            <person name="Ogata H."/>
            <person name="Audic S."/>
            <person name="Robert C."/>
            <person name="Suhre K."/>
            <person name="Drancourt M."/>
            <person name="Claverie J.-M."/>
        </authorList>
    </citation>
    <scope>NUCLEOTIDE SEQUENCE [LARGE SCALE GENOMIC DNA]</scope>
    <source>
        <strain evidence="5 6">Twist</strain>
    </source>
</reference>
<dbReference type="Proteomes" id="UP000002200">
    <property type="component" value="Chromosome"/>
</dbReference>
<feature type="domain" description="FAD/NAD(P)-binding" evidence="4">
    <location>
        <begin position="7"/>
        <end position="339"/>
    </location>
</feature>
<protein>
    <submittedName>
        <fullName evidence="5">Putative thioredoxin reductase</fullName>
    </submittedName>
</protein>
<dbReference type="InterPro" id="IPR023753">
    <property type="entry name" value="FAD/NAD-binding_dom"/>
</dbReference>
<dbReference type="SUPFAM" id="SSF51905">
    <property type="entry name" value="FAD/NAD(P)-binding domain"/>
    <property type="match status" value="1"/>
</dbReference>
<gene>
    <name evidence="5" type="ordered locus">TWT_210</name>
</gene>
<dbReference type="PRINTS" id="PR00469">
    <property type="entry name" value="PNDRDTASEII"/>
</dbReference>
<dbReference type="OrthoDB" id="9786503at2"/>
<evidence type="ECO:0000256" key="3">
    <source>
        <dbReference type="ARBA" id="ARBA00048132"/>
    </source>
</evidence>
<name>Q83N12_TROWT</name>
<evidence type="ECO:0000256" key="1">
    <source>
        <dbReference type="ARBA" id="ARBA00022630"/>
    </source>
</evidence>